<proteinExistence type="predicted"/>
<reference evidence="1" key="1">
    <citation type="submission" date="2014-05" db="EMBL/GenBank/DDBJ databases">
        <authorList>
            <person name="Chronopoulou M."/>
        </authorList>
    </citation>
    <scope>NUCLEOTIDE SEQUENCE</scope>
    <source>
        <tissue evidence="1">Whole organism</tissue>
    </source>
</reference>
<dbReference type="AlphaFoldDB" id="A0A0K2TD66"/>
<name>A0A0K2TD66_LEPSM</name>
<dbReference type="EMBL" id="HACA01006166">
    <property type="protein sequence ID" value="CDW23527.1"/>
    <property type="molecule type" value="Transcribed_RNA"/>
</dbReference>
<evidence type="ECO:0000313" key="1">
    <source>
        <dbReference type="EMBL" id="CDW23527.1"/>
    </source>
</evidence>
<organism evidence="1">
    <name type="scientific">Lepeophtheirus salmonis</name>
    <name type="common">Salmon louse</name>
    <name type="synonym">Caligus salmonis</name>
    <dbReference type="NCBI Taxonomy" id="72036"/>
    <lineage>
        <taxon>Eukaryota</taxon>
        <taxon>Metazoa</taxon>
        <taxon>Ecdysozoa</taxon>
        <taxon>Arthropoda</taxon>
        <taxon>Crustacea</taxon>
        <taxon>Multicrustacea</taxon>
        <taxon>Hexanauplia</taxon>
        <taxon>Copepoda</taxon>
        <taxon>Siphonostomatoida</taxon>
        <taxon>Caligidae</taxon>
        <taxon>Lepeophtheirus</taxon>
    </lineage>
</organism>
<accession>A0A0K2TD66</accession>
<sequence>MPAFFNCFNSSNIPLPICSEKQRPVSFRFLFLMFITPKMFIGKILLIHEKFKDFPNDLTQREPKPHSRTEASTLAHEIYAFEFPHSAISYLGYFLVYLTE</sequence>
<protein>
    <submittedName>
        <fullName evidence="1">Uncharacterized protein</fullName>
    </submittedName>
</protein>